<keyword evidence="2" id="KW-1185">Reference proteome</keyword>
<gene>
    <name evidence="1" type="ORF">C8D99_106151</name>
</gene>
<proteinExistence type="predicted"/>
<comment type="caution">
    <text evidence="1">The sequence shown here is derived from an EMBL/GenBank/DDBJ whole genome shotgun (WGS) entry which is preliminary data.</text>
</comment>
<dbReference type="SUPFAM" id="SSF46785">
    <property type="entry name" value="Winged helix' DNA-binding domain"/>
    <property type="match status" value="1"/>
</dbReference>
<protein>
    <submittedName>
        <fullName evidence="1">Uncharacterized protein</fullName>
    </submittedName>
</protein>
<organism evidence="1 2">
    <name type="scientific">Aminivibrio pyruvatiphilus</name>
    <dbReference type="NCBI Taxonomy" id="1005740"/>
    <lineage>
        <taxon>Bacteria</taxon>
        <taxon>Thermotogati</taxon>
        <taxon>Synergistota</taxon>
        <taxon>Synergistia</taxon>
        <taxon>Synergistales</taxon>
        <taxon>Aminobacteriaceae</taxon>
        <taxon>Aminivibrio</taxon>
    </lineage>
</organism>
<reference evidence="1 2" key="1">
    <citation type="submission" date="2019-03" db="EMBL/GenBank/DDBJ databases">
        <title>Genomic Encyclopedia of Type Strains, Phase IV (KMG-IV): sequencing the most valuable type-strain genomes for metagenomic binning, comparative biology and taxonomic classification.</title>
        <authorList>
            <person name="Goeker M."/>
        </authorList>
    </citation>
    <scope>NUCLEOTIDE SEQUENCE [LARGE SCALE GENOMIC DNA]</scope>
    <source>
        <strain evidence="1 2">DSM 25964</strain>
    </source>
</reference>
<dbReference type="AlphaFoldDB" id="A0A4R8MC19"/>
<sequence>MDHYAVYGKSELESFYKTKQVTESIYVFGQKIGAAVIGATNGRHYIFTNTAALRNETKNFKSFDLLGSLVADGAVNRVHIGIGMGKNAFEAKSNADYGREKSSLSGENSLYIVFGDKTVKGPLTPAGGSPQKRQNDRLQEISRKSGLGLLTLQKLDQVLKQYRIDVVTPVDLARIYGVSPRSMNRILSKLESAGSYIQYVGTDVRHEVGRPSRLLKINLG</sequence>
<dbReference type="EMBL" id="SORI01000006">
    <property type="protein sequence ID" value="TDY61296.1"/>
    <property type="molecule type" value="Genomic_DNA"/>
</dbReference>
<evidence type="ECO:0000313" key="1">
    <source>
        <dbReference type="EMBL" id="TDY61296.1"/>
    </source>
</evidence>
<name>A0A4R8MC19_9BACT</name>
<dbReference type="Proteomes" id="UP000295066">
    <property type="component" value="Unassembled WGS sequence"/>
</dbReference>
<evidence type="ECO:0000313" key="2">
    <source>
        <dbReference type="Proteomes" id="UP000295066"/>
    </source>
</evidence>
<dbReference type="InterPro" id="IPR036390">
    <property type="entry name" value="WH_DNA-bd_sf"/>
</dbReference>
<accession>A0A4R8MC19</accession>